<keyword evidence="1" id="KW-0805">Transcription regulation</keyword>
<dbReference type="RefSeq" id="WP_309521350.1">
    <property type="nucleotide sequence ID" value="NZ_JAVIXS010000001.1"/>
</dbReference>
<dbReference type="EMBL" id="JAVIXS010000001">
    <property type="protein sequence ID" value="MDR4950951.1"/>
    <property type="molecule type" value="Genomic_DNA"/>
</dbReference>
<feature type="domain" description="HTH hxlR-type" evidence="4">
    <location>
        <begin position="15"/>
        <end position="113"/>
    </location>
</feature>
<keyword evidence="3" id="KW-0804">Transcription</keyword>
<protein>
    <submittedName>
        <fullName evidence="5">Helix-turn-helix domain-containing protein</fullName>
    </submittedName>
</protein>
<sequence>MSVKKIKSSCLETIKPVRDALDVLSGKWKLAIMVSVSVGNDRFTDIQDSIPGITPKVLAKELKELEQHQLIKRTVIDDYPVKIIYQPLSYSSTLNPIIFALKDWGINHKRKLFEEGFTMNEIGEIPQCLPEEGQ</sequence>
<dbReference type="Pfam" id="PF01638">
    <property type="entry name" value="HxlR"/>
    <property type="match status" value="1"/>
</dbReference>
<dbReference type="PANTHER" id="PTHR33204:SF29">
    <property type="entry name" value="TRANSCRIPTIONAL REGULATOR"/>
    <property type="match status" value="1"/>
</dbReference>
<dbReference type="Proteomes" id="UP001260959">
    <property type="component" value="Unassembled WGS sequence"/>
</dbReference>
<dbReference type="PROSITE" id="PS51118">
    <property type="entry name" value="HTH_HXLR"/>
    <property type="match status" value="1"/>
</dbReference>
<keyword evidence="6" id="KW-1185">Reference proteome</keyword>
<evidence type="ECO:0000313" key="5">
    <source>
        <dbReference type="EMBL" id="MDR4950951.1"/>
    </source>
</evidence>
<proteinExistence type="predicted"/>
<organism evidence="5 6">
    <name type="scientific">Chryseobacterium metallicongregator</name>
    <dbReference type="NCBI Taxonomy" id="3073042"/>
    <lineage>
        <taxon>Bacteria</taxon>
        <taxon>Pseudomonadati</taxon>
        <taxon>Bacteroidota</taxon>
        <taxon>Flavobacteriia</taxon>
        <taxon>Flavobacteriales</taxon>
        <taxon>Weeksellaceae</taxon>
        <taxon>Chryseobacterium group</taxon>
        <taxon>Chryseobacterium</taxon>
    </lineage>
</organism>
<dbReference type="InterPro" id="IPR036388">
    <property type="entry name" value="WH-like_DNA-bd_sf"/>
</dbReference>
<comment type="caution">
    <text evidence="5">The sequence shown here is derived from an EMBL/GenBank/DDBJ whole genome shotgun (WGS) entry which is preliminary data.</text>
</comment>
<dbReference type="Gene3D" id="1.10.10.10">
    <property type="entry name" value="Winged helix-like DNA-binding domain superfamily/Winged helix DNA-binding domain"/>
    <property type="match status" value="1"/>
</dbReference>
<evidence type="ECO:0000256" key="2">
    <source>
        <dbReference type="ARBA" id="ARBA00023125"/>
    </source>
</evidence>
<dbReference type="PANTHER" id="PTHR33204">
    <property type="entry name" value="TRANSCRIPTIONAL REGULATOR, MARR FAMILY"/>
    <property type="match status" value="1"/>
</dbReference>
<keyword evidence="2" id="KW-0238">DNA-binding</keyword>
<evidence type="ECO:0000256" key="1">
    <source>
        <dbReference type="ARBA" id="ARBA00023015"/>
    </source>
</evidence>
<dbReference type="SUPFAM" id="SSF46785">
    <property type="entry name" value="Winged helix' DNA-binding domain"/>
    <property type="match status" value="1"/>
</dbReference>
<reference evidence="5 6" key="1">
    <citation type="submission" date="2023-08" db="EMBL/GenBank/DDBJ databases">
        <authorList>
            <person name="Maltman C."/>
        </authorList>
    </citation>
    <scope>NUCLEOTIDE SEQUENCE [LARGE SCALE GENOMIC DNA]</scope>
    <source>
        <strain evidence="5 6">ES2</strain>
    </source>
</reference>
<evidence type="ECO:0000313" key="6">
    <source>
        <dbReference type="Proteomes" id="UP001260959"/>
    </source>
</evidence>
<gene>
    <name evidence="5" type="ORF">REB14_01995</name>
</gene>
<evidence type="ECO:0000256" key="3">
    <source>
        <dbReference type="ARBA" id="ARBA00023163"/>
    </source>
</evidence>
<evidence type="ECO:0000259" key="4">
    <source>
        <dbReference type="PROSITE" id="PS51118"/>
    </source>
</evidence>
<name>A0ABU1DZI2_9FLAO</name>
<accession>A0ABU1DZI2</accession>
<dbReference type="InterPro" id="IPR002577">
    <property type="entry name" value="HTH_HxlR"/>
</dbReference>
<dbReference type="InterPro" id="IPR036390">
    <property type="entry name" value="WH_DNA-bd_sf"/>
</dbReference>